<proteinExistence type="predicted"/>
<protein>
    <submittedName>
        <fullName evidence="2">Uncharacterized protein</fullName>
    </submittedName>
</protein>
<accession>A0A8D8VL48</accession>
<feature type="transmembrane region" description="Helical" evidence="1">
    <location>
        <begin position="198"/>
        <end position="216"/>
    </location>
</feature>
<evidence type="ECO:0000313" key="2">
    <source>
        <dbReference type="EMBL" id="CAG6723581.1"/>
    </source>
</evidence>
<keyword evidence="1" id="KW-0472">Membrane</keyword>
<reference evidence="2" key="1">
    <citation type="submission" date="2021-05" db="EMBL/GenBank/DDBJ databases">
        <authorList>
            <person name="Alioto T."/>
            <person name="Alioto T."/>
            <person name="Gomez Garrido J."/>
        </authorList>
    </citation>
    <scope>NUCLEOTIDE SEQUENCE</scope>
</reference>
<keyword evidence="1" id="KW-0812">Transmembrane</keyword>
<dbReference type="AlphaFoldDB" id="A0A8D8VL48"/>
<organism evidence="2">
    <name type="scientific">Cacopsylla melanoneura</name>
    <dbReference type="NCBI Taxonomy" id="428564"/>
    <lineage>
        <taxon>Eukaryota</taxon>
        <taxon>Metazoa</taxon>
        <taxon>Ecdysozoa</taxon>
        <taxon>Arthropoda</taxon>
        <taxon>Hexapoda</taxon>
        <taxon>Insecta</taxon>
        <taxon>Pterygota</taxon>
        <taxon>Neoptera</taxon>
        <taxon>Paraneoptera</taxon>
        <taxon>Hemiptera</taxon>
        <taxon>Sternorrhyncha</taxon>
        <taxon>Psylloidea</taxon>
        <taxon>Psyllidae</taxon>
        <taxon>Psyllinae</taxon>
        <taxon>Cacopsylla</taxon>
    </lineage>
</organism>
<evidence type="ECO:0000256" key="1">
    <source>
        <dbReference type="SAM" id="Phobius"/>
    </source>
</evidence>
<name>A0A8D8VL48_9HEMI</name>
<feature type="transmembrane region" description="Helical" evidence="1">
    <location>
        <begin position="142"/>
        <end position="162"/>
    </location>
</feature>
<feature type="transmembrane region" description="Helical" evidence="1">
    <location>
        <begin position="70"/>
        <end position="95"/>
    </location>
</feature>
<sequence>MTTLKFETKLGSFNKELSTCLQLSDVCPIHVEILVYGLCFGFQWRRCYYQLGKRFPCRLLDRFMVQLGRLCMVCFNGVSIAIMIAFVHRITVIIISKMNSSLRLIGSFTDSMTSLANRITSMISWCNITNRGDHNVIIETDFGMISTISVVITSDFVVIGNISAANRHFIDFADCIGIIIIIRTVFVIAYCMGDVFDIIKIVHIIYCICTFVLITLKIGMNLTTVTVTIVSTTTQSDSIRTVSYNCF</sequence>
<feature type="transmembrane region" description="Helical" evidence="1">
    <location>
        <begin position="169"/>
        <end position="192"/>
    </location>
</feature>
<keyword evidence="1" id="KW-1133">Transmembrane helix</keyword>
<dbReference type="EMBL" id="HBUF01365978">
    <property type="protein sequence ID" value="CAG6723581.1"/>
    <property type="molecule type" value="Transcribed_RNA"/>
</dbReference>